<feature type="coiled-coil region" evidence="1">
    <location>
        <begin position="15"/>
        <end position="150"/>
    </location>
</feature>
<evidence type="ECO:0000256" key="1">
    <source>
        <dbReference type="SAM" id="Coils"/>
    </source>
</evidence>
<gene>
    <name evidence="2" type="ORF">CIB84_012056</name>
</gene>
<proteinExistence type="predicted"/>
<sequence>KGGLVDKCLRKKQSYEDERRSRSELEVKCQRLTLELADTKQMIQQGDYRQENYDKVKCERDVFEHELSELRRKYEILEMSHKAQTKERNDLSKELATIQQSLNLLQKDKDYLNRQNMELSVRRAHEEDRLERLQIQLEDAKKAREEMYEKYVASR</sequence>
<keyword evidence="1" id="KW-0175">Coiled coil</keyword>
<keyword evidence="3" id="KW-1185">Reference proteome</keyword>
<accession>A0A2P4SJB0</accession>
<reference evidence="2 3" key="1">
    <citation type="submission" date="2018-01" db="EMBL/GenBank/DDBJ databases">
        <title>Comparison of the Chinese Bamboo Partridge and Red Junglefowl genome sequences highlights the importance of demography in genome evolution.</title>
        <authorList>
            <person name="Tiley G.P."/>
            <person name="Kimball R.T."/>
            <person name="Braun E.L."/>
            <person name="Burleigh J.G."/>
        </authorList>
    </citation>
    <scope>NUCLEOTIDE SEQUENCE [LARGE SCALE GENOMIC DNA]</scope>
    <source>
        <strain evidence="2">RTK389</strain>
        <tissue evidence="2">Blood</tissue>
    </source>
</reference>
<evidence type="ECO:0000313" key="3">
    <source>
        <dbReference type="Proteomes" id="UP000237246"/>
    </source>
</evidence>
<dbReference type="Proteomes" id="UP000237246">
    <property type="component" value="Unassembled WGS sequence"/>
</dbReference>
<dbReference type="OrthoDB" id="9118367at2759"/>
<dbReference type="GO" id="GO:0060271">
    <property type="term" value="P:cilium assembly"/>
    <property type="evidence" value="ECO:0007669"/>
    <property type="project" value="TreeGrafter"/>
</dbReference>
<dbReference type="AlphaFoldDB" id="A0A2P4SJB0"/>
<protein>
    <submittedName>
        <fullName evidence="2">Uncharacterized protein</fullName>
    </submittedName>
</protein>
<organism evidence="2 3">
    <name type="scientific">Bambusicola thoracicus</name>
    <name type="common">Chinese bamboo-partridge</name>
    <name type="synonym">Perdix thoracica</name>
    <dbReference type="NCBI Taxonomy" id="9083"/>
    <lineage>
        <taxon>Eukaryota</taxon>
        <taxon>Metazoa</taxon>
        <taxon>Chordata</taxon>
        <taxon>Craniata</taxon>
        <taxon>Vertebrata</taxon>
        <taxon>Euteleostomi</taxon>
        <taxon>Archelosauria</taxon>
        <taxon>Archosauria</taxon>
        <taxon>Dinosauria</taxon>
        <taxon>Saurischia</taxon>
        <taxon>Theropoda</taxon>
        <taxon>Coelurosauria</taxon>
        <taxon>Aves</taxon>
        <taxon>Neognathae</taxon>
        <taxon>Galloanserae</taxon>
        <taxon>Galliformes</taxon>
        <taxon>Phasianidae</taxon>
        <taxon>Perdicinae</taxon>
        <taxon>Bambusicola</taxon>
    </lineage>
</organism>
<dbReference type="GO" id="GO:0005815">
    <property type="term" value="C:microtubule organizing center"/>
    <property type="evidence" value="ECO:0007669"/>
    <property type="project" value="TreeGrafter"/>
</dbReference>
<evidence type="ECO:0000313" key="2">
    <source>
        <dbReference type="EMBL" id="POI24196.1"/>
    </source>
</evidence>
<dbReference type="PANTHER" id="PTHR18950">
    <property type="entry name" value="PROGESTERONE-INDUCED BLOCKING FACTOR 1"/>
    <property type="match status" value="1"/>
</dbReference>
<dbReference type="InterPro" id="IPR026205">
    <property type="entry name" value="PIBF1"/>
</dbReference>
<name>A0A2P4SJB0_BAMTH</name>
<feature type="non-terminal residue" evidence="2">
    <location>
        <position position="1"/>
    </location>
</feature>
<comment type="caution">
    <text evidence="2">The sequence shown here is derived from an EMBL/GenBank/DDBJ whole genome shotgun (WGS) entry which is preliminary data.</text>
</comment>
<dbReference type="PANTHER" id="PTHR18950:SF0">
    <property type="entry name" value="PROGESTERONE IMMUNOMODULATORY BINDING FACTOR 1"/>
    <property type="match status" value="1"/>
</dbReference>
<dbReference type="EMBL" id="PPHD01043112">
    <property type="protein sequence ID" value="POI24196.1"/>
    <property type="molecule type" value="Genomic_DNA"/>
</dbReference>